<sequence length="62" mass="6843">MEKQNRENKRMKMGEESQPPTTIHSDAVNRAMFGDPKALMTSGCLAKIIAAIVLIIIGLFIL</sequence>
<keyword evidence="2" id="KW-0812">Transmembrane</keyword>
<accession>A0ABT9ZQD5</accession>
<evidence type="ECO:0000313" key="4">
    <source>
        <dbReference type="Proteomes" id="UP001230005"/>
    </source>
</evidence>
<comment type="caution">
    <text evidence="3">The sequence shown here is derived from an EMBL/GenBank/DDBJ whole genome shotgun (WGS) entry which is preliminary data.</text>
</comment>
<keyword evidence="2" id="KW-0472">Membrane</keyword>
<feature type="compositionally biased region" description="Basic and acidic residues" evidence="1">
    <location>
        <begin position="1"/>
        <end position="15"/>
    </location>
</feature>
<reference evidence="3 4" key="1">
    <citation type="submission" date="2023-07" db="EMBL/GenBank/DDBJ databases">
        <title>Genomic Encyclopedia of Type Strains, Phase IV (KMG-IV): sequencing the most valuable type-strain genomes for metagenomic binning, comparative biology and taxonomic classification.</title>
        <authorList>
            <person name="Goeker M."/>
        </authorList>
    </citation>
    <scope>NUCLEOTIDE SEQUENCE [LARGE SCALE GENOMIC DNA]</scope>
    <source>
        <strain evidence="3 4">DSM 9768</strain>
    </source>
</reference>
<dbReference type="RefSeq" id="WP_307320294.1">
    <property type="nucleotide sequence ID" value="NZ_JAUSUG010000001.1"/>
</dbReference>
<evidence type="ECO:0000256" key="2">
    <source>
        <dbReference type="SAM" id="Phobius"/>
    </source>
</evidence>
<evidence type="ECO:0000313" key="3">
    <source>
        <dbReference type="EMBL" id="MDQ0252653.1"/>
    </source>
</evidence>
<evidence type="ECO:0000256" key="1">
    <source>
        <dbReference type="SAM" id="MobiDB-lite"/>
    </source>
</evidence>
<protein>
    <submittedName>
        <fullName evidence="3">Uncharacterized protein</fullName>
    </submittedName>
</protein>
<proteinExistence type="predicted"/>
<keyword evidence="2" id="KW-1133">Transmembrane helix</keyword>
<organism evidence="3 4">
    <name type="scientific">Evansella vedderi</name>
    <dbReference type="NCBI Taxonomy" id="38282"/>
    <lineage>
        <taxon>Bacteria</taxon>
        <taxon>Bacillati</taxon>
        <taxon>Bacillota</taxon>
        <taxon>Bacilli</taxon>
        <taxon>Bacillales</taxon>
        <taxon>Bacillaceae</taxon>
        <taxon>Evansella</taxon>
    </lineage>
</organism>
<feature type="region of interest" description="Disordered" evidence="1">
    <location>
        <begin position="1"/>
        <end position="24"/>
    </location>
</feature>
<dbReference type="Proteomes" id="UP001230005">
    <property type="component" value="Unassembled WGS sequence"/>
</dbReference>
<keyword evidence="4" id="KW-1185">Reference proteome</keyword>
<dbReference type="EMBL" id="JAUSUG010000001">
    <property type="protein sequence ID" value="MDQ0252653.1"/>
    <property type="molecule type" value="Genomic_DNA"/>
</dbReference>
<feature type="transmembrane region" description="Helical" evidence="2">
    <location>
        <begin position="38"/>
        <end position="61"/>
    </location>
</feature>
<gene>
    <name evidence="3" type="ORF">J2S74_000025</name>
</gene>
<name>A0ABT9ZQD5_9BACI</name>